<dbReference type="Pfam" id="PF00003">
    <property type="entry name" value="7tm_3"/>
    <property type="match status" value="1"/>
</dbReference>
<feature type="region of interest" description="Disordered" evidence="5">
    <location>
        <begin position="245"/>
        <end position="342"/>
    </location>
</feature>
<dbReference type="PROSITE" id="PS50259">
    <property type="entry name" value="G_PROTEIN_RECEP_F3_4"/>
    <property type="match status" value="1"/>
</dbReference>
<sequence>MSIDAQFQFSSIANATLRFPGNRTTIPPWHPTFLVDVPDYSQPGVMVTLVVAGILVMVTLAAWAMFVVYRRSKRVRHHGLPIVSTLCFSIALALTTPFFAAGNPTVVTCNAQWATIVVGFGLTMASLAIRSYRIAKVLDNRVLAKSQSLGTRSLMARMLALPLVQVVLLAIAYVVAPLVPAKTVANSLVVVSCAIPSGSVNRILSGGAAGLDLYLLTLSRVVRLDEWVPVTRLDLTAIEFPRPRKTKATGTGAKGKGATPAKGGRVANKGGAATNKGGAATRSGGSSVKRKASAMDLDTPVPAARRSVAPKGGRSTPTPLGNVDSDSDSDAASSLPAHEAMDEVGVVTLTPDRGGMPHAREGTVDSHALHDDGMSVTTADPATTVNGDSQQPGFSKSAEREKLRTGRVDDAVRVGDLARQET</sequence>
<organism evidence="8 9">
    <name type="scientific">Allomyces macrogynus (strain ATCC 38327)</name>
    <name type="common">Allomyces javanicus var. macrogynus</name>
    <dbReference type="NCBI Taxonomy" id="578462"/>
    <lineage>
        <taxon>Eukaryota</taxon>
        <taxon>Fungi</taxon>
        <taxon>Fungi incertae sedis</taxon>
        <taxon>Blastocladiomycota</taxon>
        <taxon>Blastocladiomycetes</taxon>
        <taxon>Blastocladiales</taxon>
        <taxon>Blastocladiaceae</taxon>
        <taxon>Allomyces</taxon>
    </lineage>
</organism>
<reference evidence="9" key="2">
    <citation type="submission" date="2009-11" db="EMBL/GenBank/DDBJ databases">
        <title>The Genome Sequence of Allomyces macrogynus strain ATCC 38327.</title>
        <authorList>
            <consortium name="The Broad Institute Genome Sequencing Platform"/>
            <person name="Russ C."/>
            <person name="Cuomo C."/>
            <person name="Shea T."/>
            <person name="Young S.K."/>
            <person name="Zeng Q."/>
            <person name="Koehrsen M."/>
            <person name="Haas B."/>
            <person name="Borodovsky M."/>
            <person name="Guigo R."/>
            <person name="Alvarado L."/>
            <person name="Berlin A."/>
            <person name="Borenstein D."/>
            <person name="Chen Z."/>
            <person name="Engels R."/>
            <person name="Freedman E."/>
            <person name="Gellesch M."/>
            <person name="Goldberg J."/>
            <person name="Griggs A."/>
            <person name="Gujja S."/>
            <person name="Heiman D."/>
            <person name="Hepburn T."/>
            <person name="Howarth C."/>
            <person name="Jen D."/>
            <person name="Larson L."/>
            <person name="Lewis B."/>
            <person name="Mehta T."/>
            <person name="Park D."/>
            <person name="Pearson M."/>
            <person name="Roberts A."/>
            <person name="Saif S."/>
            <person name="Shenoy N."/>
            <person name="Sisk P."/>
            <person name="Stolte C."/>
            <person name="Sykes S."/>
            <person name="Walk T."/>
            <person name="White J."/>
            <person name="Yandava C."/>
            <person name="Burger G."/>
            <person name="Gray M.W."/>
            <person name="Holland P.W.H."/>
            <person name="King N."/>
            <person name="Lang F.B.F."/>
            <person name="Roger A.J."/>
            <person name="Ruiz-Trillo I."/>
            <person name="Lander E."/>
            <person name="Nusbaum C."/>
        </authorList>
    </citation>
    <scope>NUCLEOTIDE SEQUENCE [LARGE SCALE GENOMIC DNA]</scope>
    <source>
        <strain evidence="9">ATCC 38327</strain>
    </source>
</reference>
<feature type="transmembrane region" description="Helical" evidence="6">
    <location>
        <begin position="154"/>
        <end position="176"/>
    </location>
</feature>
<feature type="transmembrane region" description="Helical" evidence="6">
    <location>
        <begin position="45"/>
        <end position="68"/>
    </location>
</feature>
<evidence type="ECO:0000256" key="2">
    <source>
        <dbReference type="ARBA" id="ARBA00022692"/>
    </source>
</evidence>
<dbReference type="Proteomes" id="UP000054350">
    <property type="component" value="Unassembled WGS sequence"/>
</dbReference>
<dbReference type="AlphaFoldDB" id="A0A0L0TDC7"/>
<proteinExistence type="predicted"/>
<dbReference type="InterPro" id="IPR017978">
    <property type="entry name" value="GPCR_3_C"/>
</dbReference>
<dbReference type="OrthoDB" id="5597995at2759"/>
<name>A0A0L0TDC7_ALLM3</name>
<keyword evidence="2 6" id="KW-0812">Transmembrane</keyword>
<keyword evidence="3 6" id="KW-1133">Transmembrane helix</keyword>
<evidence type="ECO:0000256" key="3">
    <source>
        <dbReference type="ARBA" id="ARBA00022989"/>
    </source>
</evidence>
<feature type="compositionally biased region" description="Polar residues" evidence="5">
    <location>
        <begin position="375"/>
        <end position="394"/>
    </location>
</feature>
<feature type="compositionally biased region" description="Low complexity" evidence="5">
    <location>
        <begin position="248"/>
        <end position="281"/>
    </location>
</feature>
<dbReference type="EMBL" id="GG745382">
    <property type="protein sequence ID" value="KNE72675.1"/>
    <property type="molecule type" value="Genomic_DNA"/>
</dbReference>
<evidence type="ECO:0000259" key="7">
    <source>
        <dbReference type="PROSITE" id="PS50259"/>
    </source>
</evidence>
<gene>
    <name evidence="8" type="ORF">AMAG_20498</name>
</gene>
<comment type="subcellular location">
    <subcellularLocation>
        <location evidence="1">Membrane</location>
        <topology evidence="1">Multi-pass membrane protein</topology>
    </subcellularLocation>
</comment>
<evidence type="ECO:0000256" key="4">
    <source>
        <dbReference type="ARBA" id="ARBA00023136"/>
    </source>
</evidence>
<keyword evidence="9" id="KW-1185">Reference proteome</keyword>
<feature type="transmembrane region" description="Helical" evidence="6">
    <location>
        <begin position="80"/>
        <end position="101"/>
    </location>
</feature>
<protein>
    <recommendedName>
        <fullName evidence="7">G-protein coupled receptors family 3 profile domain-containing protein</fullName>
    </recommendedName>
</protein>
<evidence type="ECO:0000256" key="1">
    <source>
        <dbReference type="ARBA" id="ARBA00004141"/>
    </source>
</evidence>
<dbReference type="GO" id="GO:0016020">
    <property type="term" value="C:membrane"/>
    <property type="evidence" value="ECO:0007669"/>
    <property type="project" value="UniProtKB-SubCell"/>
</dbReference>
<dbReference type="VEuPathDB" id="FungiDB:AMAG_20498"/>
<reference evidence="8 9" key="1">
    <citation type="submission" date="2009-11" db="EMBL/GenBank/DDBJ databases">
        <title>Annotation of Allomyces macrogynus ATCC 38327.</title>
        <authorList>
            <consortium name="The Broad Institute Genome Sequencing Platform"/>
            <person name="Russ C."/>
            <person name="Cuomo C."/>
            <person name="Burger G."/>
            <person name="Gray M.W."/>
            <person name="Holland P.W.H."/>
            <person name="King N."/>
            <person name="Lang F.B.F."/>
            <person name="Roger A.J."/>
            <person name="Ruiz-Trillo I."/>
            <person name="Young S.K."/>
            <person name="Zeng Q."/>
            <person name="Gargeya S."/>
            <person name="Fitzgerald M."/>
            <person name="Haas B."/>
            <person name="Abouelleil A."/>
            <person name="Alvarado L."/>
            <person name="Arachchi H.M."/>
            <person name="Berlin A."/>
            <person name="Chapman S.B."/>
            <person name="Gearin G."/>
            <person name="Goldberg J."/>
            <person name="Griggs A."/>
            <person name="Gujja S."/>
            <person name="Hansen M."/>
            <person name="Heiman D."/>
            <person name="Howarth C."/>
            <person name="Larimer J."/>
            <person name="Lui A."/>
            <person name="MacDonald P.J.P."/>
            <person name="McCowen C."/>
            <person name="Montmayeur A."/>
            <person name="Murphy C."/>
            <person name="Neiman D."/>
            <person name="Pearson M."/>
            <person name="Priest M."/>
            <person name="Roberts A."/>
            <person name="Saif S."/>
            <person name="Shea T."/>
            <person name="Sisk P."/>
            <person name="Stolte C."/>
            <person name="Sykes S."/>
            <person name="Wortman J."/>
            <person name="Nusbaum C."/>
            <person name="Birren B."/>
        </authorList>
    </citation>
    <scope>NUCLEOTIDE SEQUENCE [LARGE SCALE GENOMIC DNA]</scope>
    <source>
        <strain evidence="8 9">ATCC 38327</strain>
    </source>
</reference>
<accession>A0A0L0TDC7</accession>
<evidence type="ECO:0000256" key="6">
    <source>
        <dbReference type="SAM" id="Phobius"/>
    </source>
</evidence>
<feature type="region of interest" description="Disordered" evidence="5">
    <location>
        <begin position="367"/>
        <end position="409"/>
    </location>
</feature>
<keyword evidence="4 6" id="KW-0472">Membrane</keyword>
<evidence type="ECO:0000256" key="5">
    <source>
        <dbReference type="SAM" id="MobiDB-lite"/>
    </source>
</evidence>
<dbReference type="GO" id="GO:0004930">
    <property type="term" value="F:G protein-coupled receptor activity"/>
    <property type="evidence" value="ECO:0007669"/>
    <property type="project" value="InterPro"/>
</dbReference>
<feature type="compositionally biased region" description="Basic and acidic residues" evidence="5">
    <location>
        <begin position="397"/>
        <end position="409"/>
    </location>
</feature>
<evidence type="ECO:0000313" key="9">
    <source>
        <dbReference type="Proteomes" id="UP000054350"/>
    </source>
</evidence>
<feature type="domain" description="G-protein coupled receptors family 3 profile" evidence="7">
    <location>
        <begin position="44"/>
        <end position="219"/>
    </location>
</feature>
<feature type="transmembrane region" description="Helical" evidence="6">
    <location>
        <begin position="113"/>
        <end position="133"/>
    </location>
</feature>
<evidence type="ECO:0000313" key="8">
    <source>
        <dbReference type="EMBL" id="KNE72675.1"/>
    </source>
</evidence>